<proteinExistence type="predicted"/>
<dbReference type="PROSITE" id="PS50082">
    <property type="entry name" value="WD_REPEATS_2"/>
    <property type="match status" value="1"/>
</dbReference>
<evidence type="ECO:0000256" key="4">
    <source>
        <dbReference type="ARBA" id="ARBA00022737"/>
    </source>
</evidence>
<dbReference type="Gene3D" id="2.130.10.10">
    <property type="entry name" value="YVTN repeat-like/Quinoprotein amine dehydrogenase"/>
    <property type="match status" value="1"/>
</dbReference>
<dbReference type="SUPFAM" id="SSF50978">
    <property type="entry name" value="WD40 repeat-like"/>
    <property type="match status" value="1"/>
</dbReference>
<dbReference type="PANTHER" id="PTHR14085:SF3">
    <property type="entry name" value="WD REPEAT-CONTAINING PROTEIN 46"/>
    <property type="match status" value="1"/>
</dbReference>
<comment type="subcellular location">
    <subcellularLocation>
        <location evidence="1">Nucleus</location>
        <location evidence="1">Nucleolus</location>
    </subcellularLocation>
</comment>
<evidence type="ECO:0000313" key="9">
    <source>
        <dbReference type="EMBL" id="KAL3403309.1"/>
    </source>
</evidence>
<evidence type="ECO:0000313" key="10">
    <source>
        <dbReference type="Proteomes" id="UP001627154"/>
    </source>
</evidence>
<feature type="chain" id="PRO_5044799993" description="BING4 C-terminal domain-containing protein" evidence="7">
    <location>
        <begin position="19"/>
        <end position="553"/>
    </location>
</feature>
<dbReference type="SMART" id="SM00320">
    <property type="entry name" value="WD40"/>
    <property type="match status" value="4"/>
</dbReference>
<sequence>MQWRYCSVFSGVLLTASGFSCAVCSHRSRTRIRRRDEGRKRDKIPVDPETLKKYEMGEGINLKKGIRNKVHRLRVHNKEKLLAPMAEEAARREILLTEDYGCLETDAGETTTQFKQRELVENVDLISASKCFNLNLDFGPYSMRYTRNGRHLVIGGKKGHVAAFDWVTKKLACEMNVMESVHDVCWLHIETMFAVAQKEWVYIYDNQGIELHCLKRMNQPTKLEFLPYHFLLAASSAVGGLSWLDVSIGEKITRMDTKLGRINVMTQNPYNALLCVGDSKGVVSMWSPNSHQPLAKMLVHKQAVSACAVHPHGTYMATSAPDRTLKIWDIRQLSGPVENAVLRSAAQHLSYSQRGLLAVGMGNVVEIFKDTHTNLKPYMRHKASWALSDLKFCPYEDVLGLTHTKGFSSVLVPGSAEANYDALETNPFQNKKQRKEAEVKALLDKIQPEFICLDPNAIAEIDVAALQHKLDSKKKLGYVKPRQIDFKPRKTKAKGKGGTAKVIKSKKALKLKAKRAAIQEMRDAKVLIDKKEKKKKPEKSYGVLDRFLEPKKK</sequence>
<reference evidence="9 10" key="1">
    <citation type="journal article" date="2024" name="bioRxiv">
        <title>A reference genome for Trichogramma kaykai: A tiny desert-dwelling parasitoid wasp with competing sex-ratio distorters.</title>
        <authorList>
            <person name="Culotta J."/>
            <person name="Lindsey A.R."/>
        </authorList>
    </citation>
    <scope>NUCLEOTIDE SEQUENCE [LARGE SCALE GENOMIC DNA]</scope>
    <source>
        <strain evidence="9 10">KSX58</strain>
    </source>
</reference>
<keyword evidence="2" id="KW-0698">rRNA processing</keyword>
<organism evidence="9 10">
    <name type="scientific">Trichogramma kaykai</name>
    <dbReference type="NCBI Taxonomy" id="54128"/>
    <lineage>
        <taxon>Eukaryota</taxon>
        <taxon>Metazoa</taxon>
        <taxon>Ecdysozoa</taxon>
        <taxon>Arthropoda</taxon>
        <taxon>Hexapoda</taxon>
        <taxon>Insecta</taxon>
        <taxon>Pterygota</taxon>
        <taxon>Neoptera</taxon>
        <taxon>Endopterygota</taxon>
        <taxon>Hymenoptera</taxon>
        <taxon>Apocrita</taxon>
        <taxon>Proctotrupomorpha</taxon>
        <taxon>Chalcidoidea</taxon>
        <taxon>Trichogrammatidae</taxon>
        <taxon>Trichogramma</taxon>
    </lineage>
</organism>
<dbReference type="PROSITE" id="PS51257">
    <property type="entry name" value="PROKAR_LIPOPROTEIN"/>
    <property type="match status" value="1"/>
</dbReference>
<dbReference type="Pfam" id="PF08149">
    <property type="entry name" value="BING4CT"/>
    <property type="match status" value="1"/>
</dbReference>
<protein>
    <recommendedName>
        <fullName evidence="8">BING4 C-terminal domain-containing protein</fullName>
    </recommendedName>
</protein>
<dbReference type="InterPro" id="IPR001680">
    <property type="entry name" value="WD40_rpt"/>
</dbReference>
<dbReference type="GO" id="GO:0005730">
    <property type="term" value="C:nucleolus"/>
    <property type="evidence" value="ECO:0007669"/>
    <property type="project" value="UniProtKB-SubCell"/>
</dbReference>
<evidence type="ECO:0000256" key="2">
    <source>
        <dbReference type="ARBA" id="ARBA00022552"/>
    </source>
</evidence>
<dbReference type="FunFam" id="2.130.10.10:FF:000378">
    <property type="entry name" value="U3 small nucleolar RNA-associated protein 7"/>
    <property type="match status" value="1"/>
</dbReference>
<dbReference type="PROSITE" id="PS00678">
    <property type="entry name" value="WD_REPEATS_1"/>
    <property type="match status" value="1"/>
</dbReference>
<evidence type="ECO:0000256" key="6">
    <source>
        <dbReference type="PROSITE-ProRule" id="PRU00221"/>
    </source>
</evidence>
<dbReference type="Pfam" id="PF00400">
    <property type="entry name" value="WD40"/>
    <property type="match status" value="1"/>
</dbReference>
<comment type="caution">
    <text evidence="9">The sequence shown here is derived from an EMBL/GenBank/DDBJ whole genome shotgun (WGS) entry which is preliminary data.</text>
</comment>
<feature type="signal peptide" evidence="7">
    <location>
        <begin position="1"/>
        <end position="18"/>
    </location>
</feature>
<dbReference type="InterPro" id="IPR015943">
    <property type="entry name" value="WD40/YVTN_repeat-like_dom_sf"/>
</dbReference>
<dbReference type="GO" id="GO:0006364">
    <property type="term" value="P:rRNA processing"/>
    <property type="evidence" value="ECO:0007669"/>
    <property type="project" value="UniProtKB-KW"/>
</dbReference>
<keyword evidence="10" id="KW-1185">Reference proteome</keyword>
<evidence type="ECO:0000256" key="5">
    <source>
        <dbReference type="ARBA" id="ARBA00023242"/>
    </source>
</evidence>
<accession>A0ABD2XEC1</accession>
<feature type="repeat" description="WD" evidence="6">
    <location>
        <begin position="297"/>
        <end position="331"/>
    </location>
</feature>
<dbReference type="Proteomes" id="UP001627154">
    <property type="component" value="Unassembled WGS sequence"/>
</dbReference>
<evidence type="ECO:0000256" key="1">
    <source>
        <dbReference type="ARBA" id="ARBA00004604"/>
    </source>
</evidence>
<keyword evidence="5" id="KW-0539">Nucleus</keyword>
<evidence type="ECO:0000259" key="8">
    <source>
        <dbReference type="SMART" id="SM01033"/>
    </source>
</evidence>
<keyword evidence="4" id="KW-0677">Repeat</keyword>
<name>A0ABD2XEC1_9HYME</name>
<dbReference type="EMBL" id="JBJJXI010000031">
    <property type="protein sequence ID" value="KAL3403309.1"/>
    <property type="molecule type" value="Genomic_DNA"/>
</dbReference>
<dbReference type="InterPro" id="IPR040315">
    <property type="entry name" value="WDR46/Utp7"/>
</dbReference>
<dbReference type="InterPro" id="IPR012952">
    <property type="entry name" value="BING4_C_dom"/>
</dbReference>
<dbReference type="SMART" id="SM01033">
    <property type="entry name" value="BING4CT"/>
    <property type="match status" value="1"/>
</dbReference>
<dbReference type="PROSITE" id="PS50294">
    <property type="entry name" value="WD_REPEATS_REGION"/>
    <property type="match status" value="1"/>
</dbReference>
<dbReference type="AlphaFoldDB" id="A0ABD2XEC1"/>
<keyword evidence="7" id="KW-0732">Signal</keyword>
<dbReference type="InterPro" id="IPR019775">
    <property type="entry name" value="WD40_repeat_CS"/>
</dbReference>
<keyword evidence="3 6" id="KW-0853">WD repeat</keyword>
<evidence type="ECO:0000256" key="3">
    <source>
        <dbReference type="ARBA" id="ARBA00022574"/>
    </source>
</evidence>
<feature type="domain" description="BING4 C-terminal" evidence="8">
    <location>
        <begin position="377"/>
        <end position="455"/>
    </location>
</feature>
<gene>
    <name evidence="9" type="ORF">TKK_003904</name>
</gene>
<evidence type="ECO:0000256" key="7">
    <source>
        <dbReference type="SAM" id="SignalP"/>
    </source>
</evidence>
<dbReference type="PANTHER" id="PTHR14085">
    <property type="entry name" value="WD-REPEAT PROTEIN BING4"/>
    <property type="match status" value="1"/>
</dbReference>
<dbReference type="InterPro" id="IPR036322">
    <property type="entry name" value="WD40_repeat_dom_sf"/>
</dbReference>